<protein>
    <submittedName>
        <fullName evidence="1">Uncharacterized protein</fullName>
    </submittedName>
</protein>
<reference evidence="1 2" key="1">
    <citation type="submission" date="2020-09" db="EMBL/GenBank/DDBJ databases">
        <title>De no assembly of potato wild relative species, Solanum commersonii.</title>
        <authorList>
            <person name="Cho K."/>
        </authorList>
    </citation>
    <scope>NUCLEOTIDE SEQUENCE [LARGE SCALE GENOMIC DNA]</scope>
    <source>
        <strain evidence="1">LZ3.2</strain>
        <tissue evidence="1">Leaf</tissue>
    </source>
</reference>
<name>A0A9J5WIN0_SOLCO</name>
<comment type="caution">
    <text evidence="1">The sequence shown here is derived from an EMBL/GenBank/DDBJ whole genome shotgun (WGS) entry which is preliminary data.</text>
</comment>
<keyword evidence="2" id="KW-1185">Reference proteome</keyword>
<organism evidence="1 2">
    <name type="scientific">Solanum commersonii</name>
    <name type="common">Commerson's wild potato</name>
    <name type="synonym">Commerson's nightshade</name>
    <dbReference type="NCBI Taxonomy" id="4109"/>
    <lineage>
        <taxon>Eukaryota</taxon>
        <taxon>Viridiplantae</taxon>
        <taxon>Streptophyta</taxon>
        <taxon>Embryophyta</taxon>
        <taxon>Tracheophyta</taxon>
        <taxon>Spermatophyta</taxon>
        <taxon>Magnoliopsida</taxon>
        <taxon>eudicotyledons</taxon>
        <taxon>Gunneridae</taxon>
        <taxon>Pentapetalae</taxon>
        <taxon>asterids</taxon>
        <taxon>lamiids</taxon>
        <taxon>Solanales</taxon>
        <taxon>Solanaceae</taxon>
        <taxon>Solanoideae</taxon>
        <taxon>Solaneae</taxon>
        <taxon>Solanum</taxon>
    </lineage>
</organism>
<dbReference type="EMBL" id="JACXVP010000011">
    <property type="protein sequence ID" value="KAG5575426.1"/>
    <property type="molecule type" value="Genomic_DNA"/>
</dbReference>
<sequence>MVPENQLLTKIDHEVILSLNQYAFKKKFWLRVLRNSYGKHYEVESIEQEWNIQLKCMKSLVFFSGEYTIDMHHLIQDMGRYVTKAVEAIWIHYPPNLCFSKEAMKI</sequence>
<evidence type="ECO:0000313" key="2">
    <source>
        <dbReference type="Proteomes" id="UP000824120"/>
    </source>
</evidence>
<dbReference type="AlphaFoldDB" id="A0A9J5WIN0"/>
<accession>A0A9J5WIN0</accession>
<evidence type="ECO:0000313" key="1">
    <source>
        <dbReference type="EMBL" id="KAG5575426.1"/>
    </source>
</evidence>
<dbReference type="OrthoDB" id="1095810at2759"/>
<gene>
    <name evidence="1" type="ORF">H5410_055560</name>
</gene>
<dbReference type="Proteomes" id="UP000824120">
    <property type="component" value="Chromosome 11"/>
</dbReference>
<proteinExistence type="predicted"/>